<name>A0A7W7MU60_9ACTN</name>
<dbReference type="GO" id="GO:0070967">
    <property type="term" value="F:coenzyme F420 binding"/>
    <property type="evidence" value="ECO:0007669"/>
    <property type="project" value="TreeGrafter"/>
</dbReference>
<feature type="domain" description="Pyridoxamine 5'-phosphate oxidase N-terminal" evidence="2">
    <location>
        <begin position="5"/>
        <end position="109"/>
    </location>
</feature>
<dbReference type="EMBL" id="JACHNH010000001">
    <property type="protein sequence ID" value="MBB4767123.1"/>
    <property type="molecule type" value="Genomic_DNA"/>
</dbReference>
<comment type="caution">
    <text evidence="3">The sequence shown here is derived from an EMBL/GenBank/DDBJ whole genome shotgun (WGS) entry which is preliminary data.</text>
</comment>
<sequence>MATLEQLGSEKYVLLTTFRRDGRAVPTPLWVVPDGAGLAFWTPNGAGKLKRIRNSGRVTVAACDMRGNATGEPIEARARIGDAADRRRVGEGLKRKYGMIARLTLLGSRLRRGIDGTVAVLVSAEPVT</sequence>
<dbReference type="NCBIfam" id="TIGR03666">
    <property type="entry name" value="Rv2061_F420"/>
    <property type="match status" value="1"/>
</dbReference>
<dbReference type="PANTHER" id="PTHR35176:SF11">
    <property type="entry name" value="PYRIDOXAMINE 5'-PHOSPHATE OXIDASE FAMILY PROTEIN"/>
    <property type="match status" value="1"/>
</dbReference>
<dbReference type="SUPFAM" id="SSF50475">
    <property type="entry name" value="FMN-binding split barrel"/>
    <property type="match status" value="1"/>
</dbReference>
<dbReference type="GO" id="GO:0005829">
    <property type="term" value="C:cytosol"/>
    <property type="evidence" value="ECO:0007669"/>
    <property type="project" value="TreeGrafter"/>
</dbReference>
<gene>
    <name evidence="3" type="ORF">BJ971_007679</name>
</gene>
<organism evidence="3 4">
    <name type="scientific">Actinoplanes digitatis</name>
    <dbReference type="NCBI Taxonomy" id="1868"/>
    <lineage>
        <taxon>Bacteria</taxon>
        <taxon>Bacillati</taxon>
        <taxon>Actinomycetota</taxon>
        <taxon>Actinomycetes</taxon>
        <taxon>Micromonosporales</taxon>
        <taxon>Micromonosporaceae</taxon>
        <taxon>Actinoplanes</taxon>
    </lineage>
</organism>
<dbReference type="InterPro" id="IPR012349">
    <property type="entry name" value="Split_barrel_FMN-bd"/>
</dbReference>
<proteinExistence type="predicted"/>
<accession>A0A7W7MU60</accession>
<dbReference type="Proteomes" id="UP000578112">
    <property type="component" value="Unassembled WGS sequence"/>
</dbReference>
<dbReference type="Pfam" id="PF01243">
    <property type="entry name" value="PNPOx_N"/>
    <property type="match status" value="1"/>
</dbReference>
<evidence type="ECO:0000313" key="3">
    <source>
        <dbReference type="EMBL" id="MBB4767123.1"/>
    </source>
</evidence>
<dbReference type="RefSeq" id="WP_184998190.1">
    <property type="nucleotide sequence ID" value="NZ_BOMK01000036.1"/>
</dbReference>
<dbReference type="InterPro" id="IPR052019">
    <property type="entry name" value="F420H2_bilvrd_red/Heme_oxyg"/>
</dbReference>
<dbReference type="InterPro" id="IPR011576">
    <property type="entry name" value="Pyridox_Oxase_N"/>
</dbReference>
<dbReference type="Gene3D" id="2.30.110.10">
    <property type="entry name" value="Electron Transport, Fmn-binding Protein, Chain A"/>
    <property type="match status" value="1"/>
</dbReference>
<dbReference type="GO" id="GO:0016627">
    <property type="term" value="F:oxidoreductase activity, acting on the CH-CH group of donors"/>
    <property type="evidence" value="ECO:0007669"/>
    <property type="project" value="TreeGrafter"/>
</dbReference>
<dbReference type="AlphaFoldDB" id="A0A7W7MU60"/>
<keyword evidence="4" id="KW-1185">Reference proteome</keyword>
<dbReference type="PANTHER" id="PTHR35176">
    <property type="entry name" value="HEME OXYGENASE HI_0854-RELATED"/>
    <property type="match status" value="1"/>
</dbReference>
<evidence type="ECO:0000313" key="4">
    <source>
        <dbReference type="Proteomes" id="UP000578112"/>
    </source>
</evidence>
<dbReference type="InterPro" id="IPR019965">
    <property type="entry name" value="PPOX_F420-dep_Rv2061_put"/>
</dbReference>
<reference evidence="3 4" key="1">
    <citation type="submission" date="2020-08" db="EMBL/GenBank/DDBJ databases">
        <title>Sequencing the genomes of 1000 actinobacteria strains.</title>
        <authorList>
            <person name="Klenk H.-P."/>
        </authorList>
    </citation>
    <scope>NUCLEOTIDE SEQUENCE [LARGE SCALE GENOMIC DNA]</scope>
    <source>
        <strain evidence="3 4">DSM 43149</strain>
    </source>
</reference>
<keyword evidence="1" id="KW-0560">Oxidoreductase</keyword>
<evidence type="ECO:0000259" key="2">
    <source>
        <dbReference type="Pfam" id="PF01243"/>
    </source>
</evidence>
<evidence type="ECO:0000256" key="1">
    <source>
        <dbReference type="ARBA" id="ARBA00023002"/>
    </source>
</evidence>
<protein>
    <submittedName>
        <fullName evidence="3">PPOX class probable F420-dependent enzyme</fullName>
    </submittedName>
</protein>